<evidence type="ECO:0000259" key="3">
    <source>
        <dbReference type="Pfam" id="PF08240"/>
    </source>
</evidence>
<dbReference type="Pfam" id="PF08240">
    <property type="entry name" value="ADH_N"/>
    <property type="match status" value="1"/>
</dbReference>
<dbReference type="InterPro" id="IPR050129">
    <property type="entry name" value="Zn_alcohol_dh"/>
</dbReference>
<dbReference type="Pfam" id="PF00107">
    <property type="entry name" value="ADH_zinc_N"/>
    <property type="match status" value="1"/>
</dbReference>
<dbReference type="Proteomes" id="UP000005561">
    <property type="component" value="Unassembled WGS sequence"/>
</dbReference>
<dbReference type="STRING" id="168384.SAMN05660368_01647"/>
<dbReference type="InterPro" id="IPR036291">
    <property type="entry name" value="NAD(P)-bd_dom_sf"/>
</dbReference>
<dbReference type="RefSeq" id="WP_006859811.1">
    <property type="nucleotide sequence ID" value="NZ_ACCL02000001.1"/>
</dbReference>
<keyword evidence="5" id="KW-1185">Reference proteome</keyword>
<dbReference type="Gene3D" id="3.40.50.720">
    <property type="entry name" value="NAD(P)-binding Rossmann-like Domain"/>
    <property type="match status" value="1"/>
</dbReference>
<dbReference type="InterPro" id="IPR011032">
    <property type="entry name" value="GroES-like_sf"/>
</dbReference>
<dbReference type="eggNOG" id="COG1063">
    <property type="taxonomic scope" value="Bacteria"/>
</dbReference>
<dbReference type="Gene3D" id="3.90.180.10">
    <property type="entry name" value="Medium-chain alcohol dehydrogenases, catalytic domain"/>
    <property type="match status" value="1"/>
</dbReference>
<protein>
    <submittedName>
        <fullName evidence="4">GroES-like protein</fullName>
    </submittedName>
</protein>
<dbReference type="PANTHER" id="PTHR43401:SF2">
    <property type="entry name" value="L-THREONINE 3-DEHYDROGENASE"/>
    <property type="match status" value="1"/>
</dbReference>
<comment type="caution">
    <text evidence="4">The sequence shown here is derived from an EMBL/GenBank/DDBJ whole genome shotgun (WGS) entry which is preliminary data.</text>
</comment>
<feature type="domain" description="Alcohol dehydrogenase-like N-terminal" evidence="3">
    <location>
        <begin position="31"/>
        <end position="149"/>
    </location>
</feature>
<feature type="domain" description="Alcohol dehydrogenase-like C-terminal" evidence="2">
    <location>
        <begin position="192"/>
        <end position="308"/>
    </location>
</feature>
<dbReference type="SUPFAM" id="SSF51735">
    <property type="entry name" value="NAD(P)-binding Rossmann-fold domains"/>
    <property type="match status" value="1"/>
</dbReference>
<evidence type="ECO:0000313" key="5">
    <source>
        <dbReference type="Proteomes" id="UP000005561"/>
    </source>
</evidence>
<dbReference type="AlphaFoldDB" id="C6L8S0"/>
<keyword evidence="1" id="KW-0560">Oxidoreductase</keyword>
<reference evidence="4" key="1">
    <citation type="submission" date="2009-07" db="EMBL/GenBank/DDBJ databases">
        <authorList>
            <person name="Weinstock G."/>
            <person name="Sodergren E."/>
            <person name="Clifton S."/>
            <person name="Fulton L."/>
            <person name="Fulton B."/>
            <person name="Courtney L."/>
            <person name="Fronick C."/>
            <person name="Harrison M."/>
            <person name="Strong C."/>
            <person name="Farmer C."/>
            <person name="Delahaunty K."/>
            <person name="Markovic C."/>
            <person name="Hall O."/>
            <person name="Minx P."/>
            <person name="Tomlinson C."/>
            <person name="Mitreva M."/>
            <person name="Nelson J."/>
            <person name="Hou S."/>
            <person name="Wollam A."/>
            <person name="Pepin K.H."/>
            <person name="Johnson M."/>
            <person name="Bhonagiri V."/>
            <person name="Nash W.E."/>
            <person name="Warren W."/>
            <person name="Chinwalla A."/>
            <person name="Mardis E.R."/>
            <person name="Wilson R.K."/>
        </authorList>
    </citation>
    <scope>NUCLEOTIDE SEQUENCE [LARGE SCALE GENOMIC DNA]</scope>
    <source>
        <strain evidence="4">DSM 14469</strain>
    </source>
</reference>
<dbReference type="EMBL" id="ACCL02000001">
    <property type="protein sequence ID" value="EET62659.1"/>
    <property type="molecule type" value="Genomic_DNA"/>
</dbReference>
<evidence type="ECO:0000313" key="4">
    <source>
        <dbReference type="EMBL" id="EET62659.1"/>
    </source>
</evidence>
<evidence type="ECO:0000256" key="1">
    <source>
        <dbReference type="ARBA" id="ARBA00023002"/>
    </source>
</evidence>
<name>C6L8S0_9FIRM</name>
<accession>C6L8S0</accession>
<dbReference type="PANTHER" id="PTHR43401">
    <property type="entry name" value="L-THREONINE 3-DEHYDROGENASE"/>
    <property type="match status" value="1"/>
</dbReference>
<proteinExistence type="predicted"/>
<dbReference type="GO" id="GO:0016491">
    <property type="term" value="F:oxidoreductase activity"/>
    <property type="evidence" value="ECO:0007669"/>
    <property type="project" value="UniProtKB-KW"/>
</dbReference>
<organism evidence="4 5">
    <name type="scientific">Marvinbryantia formatexigens DSM 14469</name>
    <dbReference type="NCBI Taxonomy" id="478749"/>
    <lineage>
        <taxon>Bacteria</taxon>
        <taxon>Bacillati</taxon>
        <taxon>Bacillota</taxon>
        <taxon>Clostridia</taxon>
        <taxon>Lachnospirales</taxon>
        <taxon>Lachnospiraceae</taxon>
        <taxon>Marvinbryantia</taxon>
    </lineage>
</organism>
<dbReference type="InterPro" id="IPR013149">
    <property type="entry name" value="ADH-like_C"/>
</dbReference>
<dbReference type="OrthoDB" id="9769198at2"/>
<gene>
    <name evidence="4" type="ORF">BRYFOR_05009</name>
</gene>
<dbReference type="SUPFAM" id="SSF50129">
    <property type="entry name" value="GroES-like"/>
    <property type="match status" value="1"/>
</dbReference>
<evidence type="ECO:0000259" key="2">
    <source>
        <dbReference type="Pfam" id="PF00107"/>
    </source>
</evidence>
<sequence length="359" mass="39643">MSNLPKTMKALVAYGPGDYRLETEHPVPVCGPDDIIIKTEGCGVCVSDVKCYHGAGRYWGSETEKAWVEPPFIPGHEFLGFVAEIGENVKGFEIGDRITADQILPCGECRFCKSGRYWMCQPHKMFGYQNTNDGGMAEYVRYPKTAVISRVPKELPREKALLIEPYACSKHAVDRAGVTNEDILVIAGAGTLGLGMITYARMKNPAKLVVVDMIDERLEKAKDFGADIVINPSKEDAIAKIMELTDGYGCDIYIEATGHPSSVKQGLAMVRKLGTFVEFGVFAQETSVDWSVIGDGKELNVLGSHISPYCYPFVIEHMTDGSLKTDGLIKRTFPIEKWEEAFEYASGKYGDFKVAITFD</sequence>
<dbReference type="InterPro" id="IPR013154">
    <property type="entry name" value="ADH-like_N"/>
</dbReference>